<evidence type="ECO:0000256" key="11">
    <source>
        <dbReference type="ARBA" id="ARBA00033342"/>
    </source>
</evidence>
<proteinExistence type="inferred from homology"/>
<gene>
    <name evidence="15" type="primary">yidC</name>
    <name evidence="15" type="ORF">GCM10010412_070170</name>
</gene>
<comment type="caution">
    <text evidence="15">The sequence shown here is derived from an EMBL/GenBank/DDBJ whole genome shotgun (WGS) entry which is preliminary data.</text>
</comment>
<evidence type="ECO:0000256" key="6">
    <source>
        <dbReference type="ARBA" id="ARBA00023136"/>
    </source>
</evidence>
<evidence type="ECO:0000256" key="3">
    <source>
        <dbReference type="ARBA" id="ARBA00015325"/>
    </source>
</evidence>
<evidence type="ECO:0000256" key="1">
    <source>
        <dbReference type="ARBA" id="ARBA00004141"/>
    </source>
</evidence>
<dbReference type="EMBL" id="BAAATE010000024">
    <property type="protein sequence ID" value="GAA2684091.1"/>
    <property type="molecule type" value="Genomic_DNA"/>
</dbReference>
<dbReference type="PANTHER" id="PTHR12428">
    <property type="entry name" value="OXA1"/>
    <property type="match status" value="1"/>
</dbReference>
<dbReference type="InterPro" id="IPR028055">
    <property type="entry name" value="YidC/Oxa/ALB_C"/>
</dbReference>
<evidence type="ECO:0000259" key="14">
    <source>
        <dbReference type="Pfam" id="PF02096"/>
    </source>
</evidence>
<organism evidence="15 16">
    <name type="scientific">Nonomuraea recticatena</name>
    <dbReference type="NCBI Taxonomy" id="46178"/>
    <lineage>
        <taxon>Bacteria</taxon>
        <taxon>Bacillati</taxon>
        <taxon>Actinomycetota</taxon>
        <taxon>Actinomycetes</taxon>
        <taxon>Streptosporangiales</taxon>
        <taxon>Streptosporangiaceae</taxon>
        <taxon>Nonomuraea</taxon>
    </lineage>
</organism>
<comment type="subcellular location">
    <subcellularLocation>
        <location evidence="1 12">Membrane</location>
        <topology evidence="1 12">Multi-pass membrane protein</topology>
    </subcellularLocation>
</comment>
<keyword evidence="5 13" id="KW-1133">Transmembrane helix</keyword>
<evidence type="ECO:0000256" key="2">
    <source>
        <dbReference type="ARBA" id="ARBA00010527"/>
    </source>
</evidence>
<feature type="transmembrane region" description="Helical" evidence="13">
    <location>
        <begin position="161"/>
        <end position="183"/>
    </location>
</feature>
<comment type="function">
    <text evidence="7">Required for the insertion and/or proper folding and/or complex formation of integral membrane proteins into the membrane. Involved in integration of membrane proteins that insert both dependently and independently of the Sec translocase complex, as well as at least some lipoproteins. Aids folding of multispanning membrane proteins.</text>
</comment>
<evidence type="ECO:0000256" key="4">
    <source>
        <dbReference type="ARBA" id="ARBA00022692"/>
    </source>
</evidence>
<accession>A0ABN3STK2</accession>
<comment type="similarity">
    <text evidence="2">Belongs to the OXA1/ALB3/YidC family. Type 1 subfamily.</text>
</comment>
<evidence type="ECO:0000313" key="16">
    <source>
        <dbReference type="Proteomes" id="UP001501666"/>
    </source>
</evidence>
<dbReference type="Pfam" id="PF02096">
    <property type="entry name" value="60KD_IMP"/>
    <property type="match status" value="1"/>
</dbReference>
<keyword evidence="6 13" id="KW-0472">Membrane</keyword>
<dbReference type="PANTHER" id="PTHR12428:SF65">
    <property type="entry name" value="CYTOCHROME C OXIDASE ASSEMBLY PROTEIN COX18, MITOCHONDRIAL"/>
    <property type="match status" value="1"/>
</dbReference>
<evidence type="ECO:0000256" key="7">
    <source>
        <dbReference type="ARBA" id="ARBA00025034"/>
    </source>
</evidence>
<comment type="subunit">
    <text evidence="8">Interacts with the Sec translocase complex via SecD. Specifically interacts with transmembrane segments of nascent integral membrane proteins during membrane integration.</text>
</comment>
<dbReference type="InterPro" id="IPR001708">
    <property type="entry name" value="YidC/ALB3/OXA1/COX18"/>
</dbReference>
<evidence type="ECO:0000256" key="8">
    <source>
        <dbReference type="ARBA" id="ARBA00026028"/>
    </source>
</evidence>
<feature type="transmembrane region" description="Helical" evidence="13">
    <location>
        <begin position="6"/>
        <end position="31"/>
    </location>
</feature>
<dbReference type="RefSeq" id="WP_346152530.1">
    <property type="nucleotide sequence ID" value="NZ_BAAATE010000024.1"/>
</dbReference>
<evidence type="ECO:0000256" key="13">
    <source>
        <dbReference type="SAM" id="Phobius"/>
    </source>
</evidence>
<dbReference type="NCBIfam" id="TIGR03592">
    <property type="entry name" value="yidC_oxa1_cterm"/>
    <property type="match status" value="1"/>
</dbReference>
<evidence type="ECO:0000313" key="15">
    <source>
        <dbReference type="EMBL" id="GAA2684091.1"/>
    </source>
</evidence>
<evidence type="ECO:0000256" key="12">
    <source>
        <dbReference type="RuleBase" id="RU003945"/>
    </source>
</evidence>
<evidence type="ECO:0000256" key="9">
    <source>
        <dbReference type="ARBA" id="ARBA00031538"/>
    </source>
</evidence>
<dbReference type="Proteomes" id="UP001501666">
    <property type="component" value="Unassembled WGS sequence"/>
</dbReference>
<sequence>MIDSFVMFITGFGGSTALVIVLFTLAVRLLLLPLSIKQARAARIRMRLAPRMQELQKRHGRDPERLSKEMSALYAKEGTSPFAGFGPALAQMPFLWLMYQVATHPLIGTDLLGQHLAVVVAKYGLISWPVLAFAGVIVAIALIAWYTSRRMEAGQFKILKLLPYGTVIAAAVLPLAAGIYLLVSTAWTAGERRVLYPASLSAAT</sequence>
<name>A0ABN3STK2_9ACTN</name>
<feature type="transmembrane region" description="Helical" evidence="13">
    <location>
        <begin position="125"/>
        <end position="146"/>
    </location>
</feature>
<protein>
    <recommendedName>
        <fullName evidence="3">Membrane protein insertase YidC</fullName>
    </recommendedName>
    <alternativeName>
        <fullName evidence="11">Foldase YidC</fullName>
    </alternativeName>
    <alternativeName>
        <fullName evidence="10">Membrane integrase YidC</fullName>
    </alternativeName>
    <alternativeName>
        <fullName evidence="9">Membrane protein YidC</fullName>
    </alternativeName>
</protein>
<evidence type="ECO:0000256" key="5">
    <source>
        <dbReference type="ARBA" id="ARBA00022989"/>
    </source>
</evidence>
<keyword evidence="16" id="KW-1185">Reference proteome</keyword>
<evidence type="ECO:0000256" key="10">
    <source>
        <dbReference type="ARBA" id="ARBA00033245"/>
    </source>
</evidence>
<keyword evidence="4 12" id="KW-0812">Transmembrane</keyword>
<feature type="domain" description="Membrane insertase YidC/Oxa/ALB C-terminal" evidence="14">
    <location>
        <begin position="18"/>
        <end position="193"/>
    </location>
</feature>
<reference evidence="15 16" key="1">
    <citation type="journal article" date="2019" name="Int. J. Syst. Evol. Microbiol.">
        <title>The Global Catalogue of Microorganisms (GCM) 10K type strain sequencing project: providing services to taxonomists for standard genome sequencing and annotation.</title>
        <authorList>
            <consortium name="The Broad Institute Genomics Platform"/>
            <consortium name="The Broad Institute Genome Sequencing Center for Infectious Disease"/>
            <person name="Wu L."/>
            <person name="Ma J."/>
        </authorList>
    </citation>
    <scope>NUCLEOTIDE SEQUENCE [LARGE SCALE GENOMIC DNA]</scope>
    <source>
        <strain evidence="15 16">JCM 6835</strain>
    </source>
</reference>